<protein>
    <submittedName>
        <fullName evidence="2">DUF4154 domain-containing protein</fullName>
    </submittedName>
</protein>
<name>A0ABW9VMU3_9BURK</name>
<evidence type="ECO:0000313" key="2">
    <source>
        <dbReference type="EMBL" id="MYM40805.1"/>
    </source>
</evidence>
<dbReference type="EMBL" id="WWCM01000011">
    <property type="protein sequence ID" value="MYM40805.1"/>
    <property type="molecule type" value="Genomic_DNA"/>
</dbReference>
<gene>
    <name evidence="2" type="ORF">GTP27_15870</name>
</gene>
<sequence>MTRALRIRAGTALALALWAGAAPAADLLQLKAAFIYRFAQLTQWPPPPAREFTYCVAGDAELQEALRTLTQNMAGGAHIVAVNEPQRASQCQLLVLGNGVRGDLRRWLEVLGDEPVLVVGENPESFRSGAVIGLVIEPNGLAFRINQTESRRRGLAISYQMLKLAREVK</sequence>
<dbReference type="Pfam" id="PF13689">
    <property type="entry name" value="DUF4154"/>
    <property type="match status" value="1"/>
</dbReference>
<comment type="caution">
    <text evidence="2">The sequence shown here is derived from an EMBL/GenBank/DDBJ whole genome shotgun (WGS) entry which is preliminary data.</text>
</comment>
<organism evidence="2 3">
    <name type="scientific">Duganella qianjiadongensis</name>
    <dbReference type="NCBI Taxonomy" id="2692176"/>
    <lineage>
        <taxon>Bacteria</taxon>
        <taxon>Pseudomonadati</taxon>
        <taxon>Pseudomonadota</taxon>
        <taxon>Betaproteobacteria</taxon>
        <taxon>Burkholderiales</taxon>
        <taxon>Oxalobacteraceae</taxon>
        <taxon>Telluria group</taxon>
        <taxon>Duganella</taxon>
    </lineage>
</organism>
<keyword evidence="3" id="KW-1185">Reference proteome</keyword>
<feature type="chain" id="PRO_5045499735" evidence="1">
    <location>
        <begin position="25"/>
        <end position="169"/>
    </location>
</feature>
<dbReference type="InterPro" id="IPR025293">
    <property type="entry name" value="YfiR/HmsC-like"/>
</dbReference>
<reference evidence="2 3" key="1">
    <citation type="submission" date="2019-12" db="EMBL/GenBank/DDBJ databases">
        <title>Novel species isolated from a subtropical stream in China.</title>
        <authorList>
            <person name="Lu H."/>
        </authorList>
    </citation>
    <scope>NUCLEOTIDE SEQUENCE [LARGE SCALE GENOMIC DNA]</scope>
    <source>
        <strain evidence="2 3">CY13W</strain>
    </source>
</reference>
<evidence type="ECO:0000256" key="1">
    <source>
        <dbReference type="SAM" id="SignalP"/>
    </source>
</evidence>
<accession>A0ABW9VMU3</accession>
<feature type="signal peptide" evidence="1">
    <location>
        <begin position="1"/>
        <end position="24"/>
    </location>
</feature>
<keyword evidence="1" id="KW-0732">Signal</keyword>
<dbReference type="RefSeq" id="WP_161040148.1">
    <property type="nucleotide sequence ID" value="NZ_WWCM01000011.1"/>
</dbReference>
<proteinExistence type="predicted"/>
<dbReference type="Proteomes" id="UP000478090">
    <property type="component" value="Unassembled WGS sequence"/>
</dbReference>
<evidence type="ECO:0000313" key="3">
    <source>
        <dbReference type="Proteomes" id="UP000478090"/>
    </source>
</evidence>